<evidence type="ECO:0000256" key="2">
    <source>
        <dbReference type="ARBA" id="ARBA00009760"/>
    </source>
</evidence>
<dbReference type="InterPro" id="IPR002042">
    <property type="entry name" value="Uricase"/>
</dbReference>
<feature type="domain" description="Zn(2)-C6 fungal-type" evidence="13">
    <location>
        <begin position="387"/>
        <end position="416"/>
    </location>
</feature>
<evidence type="ECO:0000256" key="1">
    <source>
        <dbReference type="ARBA" id="ARBA00004831"/>
    </source>
</evidence>
<dbReference type="GO" id="GO:0019628">
    <property type="term" value="P:urate catabolic process"/>
    <property type="evidence" value="ECO:0007669"/>
    <property type="project" value="UniProtKB-UniPathway"/>
</dbReference>
<dbReference type="Pfam" id="PF01014">
    <property type="entry name" value="Uricase"/>
    <property type="match status" value="2"/>
</dbReference>
<evidence type="ECO:0000256" key="6">
    <source>
        <dbReference type="ARBA" id="ARBA00022737"/>
    </source>
</evidence>
<keyword evidence="5" id="KW-0479">Metal-binding</keyword>
<feature type="region of interest" description="Disordered" evidence="12">
    <location>
        <begin position="542"/>
        <end position="575"/>
    </location>
</feature>
<keyword evidence="7 11" id="KW-0863">Zinc-finger</keyword>
<dbReference type="EMBL" id="SGPM01000054">
    <property type="protein sequence ID" value="THH31199.1"/>
    <property type="molecule type" value="Genomic_DNA"/>
</dbReference>
<dbReference type="PROSITE" id="PS00366">
    <property type="entry name" value="URICASE"/>
    <property type="match status" value="1"/>
</dbReference>
<dbReference type="GO" id="GO:0006145">
    <property type="term" value="P:purine nucleobase catabolic process"/>
    <property type="evidence" value="ECO:0007669"/>
    <property type="project" value="TreeGrafter"/>
</dbReference>
<evidence type="ECO:0000256" key="10">
    <source>
        <dbReference type="ARBA" id="ARBA00031317"/>
    </source>
</evidence>
<evidence type="ECO:0000256" key="9">
    <source>
        <dbReference type="ARBA" id="ARBA00023002"/>
    </source>
</evidence>
<feature type="compositionally biased region" description="Basic and acidic residues" evidence="12">
    <location>
        <begin position="643"/>
        <end position="652"/>
    </location>
</feature>
<organism evidence="15 16">
    <name type="scientific">Antrodiella citrinella</name>
    <dbReference type="NCBI Taxonomy" id="2447956"/>
    <lineage>
        <taxon>Eukaryota</taxon>
        <taxon>Fungi</taxon>
        <taxon>Dikarya</taxon>
        <taxon>Basidiomycota</taxon>
        <taxon>Agaricomycotina</taxon>
        <taxon>Agaricomycetes</taxon>
        <taxon>Polyporales</taxon>
        <taxon>Steccherinaceae</taxon>
        <taxon>Antrodiella</taxon>
    </lineage>
</organism>
<dbReference type="GO" id="GO:0000981">
    <property type="term" value="F:DNA-binding transcription factor activity, RNA polymerase II-specific"/>
    <property type="evidence" value="ECO:0007669"/>
    <property type="project" value="InterPro"/>
</dbReference>
<evidence type="ECO:0000313" key="16">
    <source>
        <dbReference type="Proteomes" id="UP000308730"/>
    </source>
</evidence>
<evidence type="ECO:0000256" key="4">
    <source>
        <dbReference type="ARBA" id="ARBA00022631"/>
    </source>
</evidence>
<dbReference type="AlphaFoldDB" id="A0A4S4MXM8"/>
<dbReference type="PROSITE" id="PS50157">
    <property type="entry name" value="ZINC_FINGER_C2H2_2"/>
    <property type="match status" value="1"/>
</dbReference>
<evidence type="ECO:0000256" key="11">
    <source>
        <dbReference type="PROSITE-ProRule" id="PRU00042"/>
    </source>
</evidence>
<feature type="compositionally biased region" description="Low complexity" evidence="12">
    <location>
        <begin position="880"/>
        <end position="894"/>
    </location>
</feature>
<dbReference type="PANTHER" id="PTHR42874">
    <property type="entry name" value="URICASE"/>
    <property type="match status" value="1"/>
</dbReference>
<feature type="compositionally biased region" description="Gly residues" evidence="12">
    <location>
        <begin position="1152"/>
        <end position="1162"/>
    </location>
</feature>
<dbReference type="PROSITE" id="PS50048">
    <property type="entry name" value="ZN2_CY6_FUNGAL_2"/>
    <property type="match status" value="1"/>
</dbReference>
<dbReference type="GO" id="GO:0005777">
    <property type="term" value="C:peroxisome"/>
    <property type="evidence" value="ECO:0007669"/>
    <property type="project" value="TreeGrafter"/>
</dbReference>
<comment type="similarity">
    <text evidence="2">Belongs to the uricase family.</text>
</comment>
<keyword evidence="9" id="KW-0560">Oxidoreductase</keyword>
<dbReference type="PRINTS" id="PR00093">
    <property type="entry name" value="URICASE"/>
</dbReference>
<dbReference type="GO" id="GO:0008270">
    <property type="term" value="F:zinc ion binding"/>
    <property type="evidence" value="ECO:0007669"/>
    <property type="project" value="UniProtKB-KW"/>
</dbReference>
<evidence type="ECO:0000259" key="13">
    <source>
        <dbReference type="PROSITE" id="PS50048"/>
    </source>
</evidence>
<dbReference type="SUPFAM" id="SSF55620">
    <property type="entry name" value="Tetrahydrobiopterin biosynthesis enzymes-like"/>
    <property type="match status" value="2"/>
</dbReference>
<dbReference type="InterPro" id="IPR001138">
    <property type="entry name" value="Zn2Cys6_DnaBD"/>
</dbReference>
<dbReference type="OrthoDB" id="9992118at2759"/>
<feature type="region of interest" description="Disordered" evidence="12">
    <location>
        <begin position="724"/>
        <end position="771"/>
    </location>
</feature>
<feature type="compositionally biased region" description="Low complexity" evidence="12">
    <location>
        <begin position="666"/>
        <end position="676"/>
    </location>
</feature>
<dbReference type="PROSITE" id="PS00028">
    <property type="entry name" value="ZINC_FINGER_C2H2_1"/>
    <property type="match status" value="1"/>
</dbReference>
<keyword evidence="6" id="KW-0677">Repeat</keyword>
<dbReference type="InterPro" id="IPR019842">
    <property type="entry name" value="Uricase_CS"/>
</dbReference>
<dbReference type="PANTHER" id="PTHR42874:SF1">
    <property type="entry name" value="URICASE"/>
    <property type="match status" value="1"/>
</dbReference>
<dbReference type="EC" id="1.7.3.3" evidence="3"/>
<proteinExistence type="inferred from homology"/>
<evidence type="ECO:0000256" key="12">
    <source>
        <dbReference type="SAM" id="MobiDB-lite"/>
    </source>
</evidence>
<gene>
    <name evidence="15" type="ORF">EUX98_g2965</name>
</gene>
<feature type="compositionally biased region" description="Basic and acidic residues" evidence="12">
    <location>
        <begin position="677"/>
        <end position="694"/>
    </location>
</feature>
<evidence type="ECO:0000256" key="7">
    <source>
        <dbReference type="ARBA" id="ARBA00022771"/>
    </source>
</evidence>
<dbReference type="GO" id="GO:0004846">
    <property type="term" value="F:urate oxidase activity"/>
    <property type="evidence" value="ECO:0007669"/>
    <property type="project" value="UniProtKB-EC"/>
</dbReference>
<comment type="caution">
    <text evidence="15">The sequence shown here is derived from an EMBL/GenBank/DDBJ whole genome shotgun (WGS) entry which is preliminary data.</text>
</comment>
<dbReference type="InterPro" id="IPR013087">
    <property type="entry name" value="Znf_C2H2_type"/>
</dbReference>
<dbReference type="Gene3D" id="3.10.270.10">
    <property type="entry name" value="Urate Oxidase"/>
    <property type="match status" value="1"/>
</dbReference>
<dbReference type="InterPro" id="IPR036236">
    <property type="entry name" value="Znf_C2H2_sf"/>
</dbReference>
<feature type="region of interest" description="Disordered" evidence="12">
    <location>
        <begin position="643"/>
        <end position="694"/>
    </location>
</feature>
<evidence type="ECO:0000313" key="15">
    <source>
        <dbReference type="EMBL" id="THH31199.1"/>
    </source>
</evidence>
<feature type="compositionally biased region" description="Basic and acidic residues" evidence="12">
    <location>
        <begin position="728"/>
        <end position="752"/>
    </location>
</feature>
<dbReference type="UniPathway" id="UPA00394">
    <property type="reaction ID" value="UER00650"/>
</dbReference>
<evidence type="ECO:0000259" key="14">
    <source>
        <dbReference type="PROSITE" id="PS50157"/>
    </source>
</evidence>
<dbReference type="Gene3D" id="3.30.160.60">
    <property type="entry name" value="Classic Zinc Finger"/>
    <property type="match status" value="1"/>
</dbReference>
<sequence length="1187" mass="126920">MSGLTHARYGKDKIRVFRVVREGKWHHVVEYNVCALLEGNIDVSYTQADNSVVVATDSIKNITYYLAKTSPHILHPERFALHLGSFLVHKYAHIHKAFVTIEKLRWQRIAVDGTAHPHAFFRDGEDVRVTSVEIDGTQGKDQLVAKVSSGMQGLLVLKSTGSGFENFIRDEFTTLIEVPDRIFSTSIDLTYTYAPFPVTFTGGNDGEVKVAQAGEGTAWAGEDVATFARKVTLEVFAVDESASVQWVDLRSNLKRGKMMSQVEYDRMTTSLSLSAPLSRPPWRAITNVPYAIPHSPAHSMSLATCVLVSVSVKSTAAADNQSSSLVVPDTGDRPYKCQHCGDQFARSDLLSRHVNKCHAAEKPPITTAPSRRKGPTAASRATTSKQACDQCVQSSLPCDGCNPCSKCVSRKCRCTYVKFHRQTAPQGPGHPPPSQLLQHNSHSALASIPTSHPSLSPLTSTPYGHMQYPLSYSQQYPNAVQGHSRTSSTSSQTGSSTRIPGIPDEFLLSAPNHAQGNSNLAALGLSVSAPYQSGVGLMEYPGYPGYTSDPQRESPTPSLTASTSTASTTSMDNMSGSDMMARYQAQVDLLNRSGMNNVNVPVSSTMNLHMMQQGLYEPQQQQQQQHGATVGGSQREAWGRQSFHDHPAKDDSTAGPGERGIPFPTHSSAHNPASAAADHHEADVRASSASRDRGEGFSSAFGLMSLDDPAVLAGLANDGEPFFSAVRGHNDGSPDGRDIHMDANQHQHHSDGSSDASGKTIGSHASSNTSLSSFTSMNFNGSSGTTPLATKEELKEFWRQYMRTPLTGPGSASNGMLGSLATPLASGSHLQLGHGQEGDPSTSPQRPGFGSPSRRHSRVASLPSMKTPGVANEWNLFAHGSNNQGQTNGSSSGNHPNAELGFNAVPQHPPFHLTLNPRHGRNRDAAASSATHPPLAPPPPKVNHGNHTEDLKSYEQAVLARKAPTQLNLVPRRRGTIHLGAIPSLTAAQLQQQQQQQGQTQQQIGQQQAKQARAAQVQQQMRIEAEGSSLSGAFDEDEGLDGLRRDADSPTPSGLHDAQHMPFGHNNNNNMSPPSSSSVPAQTQATHSASASPELGHVAYRPSFKRLASQTLVPEHAKRASLGPAGWDEPEEEESSGGSGGSPSEFDPEEYGGSGLQAGGAGARWAARRMSLPSHGRSGVGVGSPVL</sequence>
<feature type="compositionally biased region" description="Low complexity" evidence="12">
    <location>
        <begin position="554"/>
        <end position="570"/>
    </location>
</feature>
<dbReference type="CDD" id="cd00067">
    <property type="entry name" value="GAL4"/>
    <property type="match status" value="1"/>
</dbReference>
<dbReference type="FunFam" id="3.30.160.60:FF:000100">
    <property type="entry name" value="Zinc finger 45-like"/>
    <property type="match status" value="1"/>
</dbReference>
<evidence type="ECO:0000256" key="5">
    <source>
        <dbReference type="ARBA" id="ARBA00022723"/>
    </source>
</evidence>
<accession>A0A4S4MXM8</accession>
<keyword evidence="16" id="KW-1185">Reference proteome</keyword>
<feature type="region of interest" description="Disordered" evidence="12">
    <location>
        <begin position="1120"/>
        <end position="1165"/>
    </location>
</feature>
<feature type="region of interest" description="Disordered" evidence="12">
    <location>
        <begin position="476"/>
        <end position="510"/>
    </location>
</feature>
<feature type="compositionally biased region" description="Low complexity" evidence="12">
    <location>
        <begin position="481"/>
        <end position="498"/>
    </location>
</feature>
<feature type="region of interest" description="Disordered" evidence="12">
    <location>
        <begin position="1019"/>
        <end position="1094"/>
    </location>
</feature>
<feature type="compositionally biased region" description="Low complexity" evidence="12">
    <location>
        <begin position="1066"/>
        <end position="1092"/>
    </location>
</feature>
<reference evidence="15 16" key="1">
    <citation type="submission" date="2019-02" db="EMBL/GenBank/DDBJ databases">
        <title>Genome sequencing of the rare red list fungi Antrodiella citrinella (Flaviporus citrinellus).</title>
        <authorList>
            <person name="Buettner E."/>
            <person name="Kellner H."/>
        </authorList>
    </citation>
    <scope>NUCLEOTIDE SEQUENCE [LARGE SCALE GENOMIC DNA]</scope>
    <source>
        <strain evidence="15 16">DSM 108506</strain>
    </source>
</reference>
<evidence type="ECO:0000256" key="8">
    <source>
        <dbReference type="ARBA" id="ARBA00022833"/>
    </source>
</evidence>
<dbReference type="NCBIfam" id="TIGR03383">
    <property type="entry name" value="urate_oxi"/>
    <property type="match status" value="1"/>
</dbReference>
<dbReference type="SUPFAM" id="SSF57667">
    <property type="entry name" value="beta-beta-alpha zinc fingers"/>
    <property type="match status" value="1"/>
</dbReference>
<keyword evidence="8" id="KW-0862">Zinc</keyword>
<name>A0A4S4MXM8_9APHY</name>
<feature type="domain" description="C2H2-type" evidence="14">
    <location>
        <begin position="335"/>
        <end position="363"/>
    </location>
</feature>
<evidence type="ECO:0000256" key="3">
    <source>
        <dbReference type="ARBA" id="ARBA00012598"/>
    </source>
</evidence>
<feature type="region of interest" description="Disordered" evidence="12">
    <location>
        <begin position="805"/>
        <end position="947"/>
    </location>
</feature>
<comment type="pathway">
    <text evidence="1">Purine metabolism; urate degradation; (S)-allantoin from urate: step 1/3.</text>
</comment>
<dbReference type="Proteomes" id="UP000308730">
    <property type="component" value="Unassembled WGS sequence"/>
</dbReference>
<protein>
    <recommendedName>
        <fullName evidence="3">factor independent urate hydroxylase</fullName>
        <ecNumber evidence="3">1.7.3.3</ecNumber>
    </recommendedName>
    <alternativeName>
        <fullName evidence="10">Urate oxidase</fullName>
    </alternativeName>
</protein>
<keyword evidence="4" id="KW-0659">Purine metabolism</keyword>